<evidence type="ECO:0000313" key="4">
    <source>
        <dbReference type="EMBL" id="GMH00133.1"/>
    </source>
</evidence>
<keyword evidence="3" id="KW-0809">Transit peptide</keyword>
<evidence type="ECO:0000256" key="3">
    <source>
        <dbReference type="ARBA" id="ARBA00022946"/>
    </source>
</evidence>
<gene>
    <name evidence="4" type="ORF">Nepgr_001972</name>
</gene>
<dbReference type="PANTHER" id="PTHR13068">
    <property type="entry name" value="CGI-12 PROTEIN-RELATED"/>
    <property type="match status" value="1"/>
</dbReference>
<keyword evidence="2" id="KW-0806">Transcription termination</keyword>
<dbReference type="Proteomes" id="UP001279734">
    <property type="component" value="Unassembled WGS sequence"/>
</dbReference>
<sequence>MTLYICITSVASSWHKRHQCHCHSLLSVPVYFFSTFPRKSPKPIAEYLIKRHNFSPETASKASSLLPHLKSYRKSDLILEYLKQSGFSMPHLEKLIERVPHVLLSCLDRTIKPKIQMFHDLGFSSYDIADLLSADPCLLTRRSASRLGRSVRVLKSVLGSDSCVLKALKACNWFLKRDLDETLVPNVEHMIGCGISPSQISPVVCNFPRFFLHSPEIMKEFVKRVDEMGIERSSKMFIHAVRVVSSMSINKWKLKLKLFRRLGFSEEDILKAFRSSPQVFAVSDRKILEVVDILLCEGKVDISFLIKHPSLVTYSVENRIKPRLKVVDFLKANNLLVRQPRLTTVCKISEKNFYMKYVIPHYALVGELYTSTLT</sequence>
<evidence type="ECO:0000313" key="5">
    <source>
        <dbReference type="Proteomes" id="UP001279734"/>
    </source>
</evidence>
<accession>A0AAD3P640</accession>
<dbReference type="PANTHER" id="PTHR13068:SF130">
    <property type="entry name" value="TRANSCRIPTION TERMINATION FACTOR MTERF6, CHLOROPLASTIC_MITOCHONDRIAL-LIKE"/>
    <property type="match status" value="1"/>
</dbReference>
<organism evidence="4 5">
    <name type="scientific">Nepenthes gracilis</name>
    <name type="common">Slender pitcher plant</name>
    <dbReference type="NCBI Taxonomy" id="150966"/>
    <lineage>
        <taxon>Eukaryota</taxon>
        <taxon>Viridiplantae</taxon>
        <taxon>Streptophyta</taxon>
        <taxon>Embryophyta</taxon>
        <taxon>Tracheophyta</taxon>
        <taxon>Spermatophyta</taxon>
        <taxon>Magnoliopsida</taxon>
        <taxon>eudicotyledons</taxon>
        <taxon>Gunneridae</taxon>
        <taxon>Pentapetalae</taxon>
        <taxon>Caryophyllales</taxon>
        <taxon>Nepenthaceae</taxon>
        <taxon>Nepenthes</taxon>
    </lineage>
</organism>
<name>A0AAD3P640_NEPGR</name>
<dbReference type="InterPro" id="IPR038538">
    <property type="entry name" value="MTERF_sf"/>
</dbReference>
<dbReference type="GO" id="GO:0006353">
    <property type="term" value="P:DNA-templated transcription termination"/>
    <property type="evidence" value="ECO:0007669"/>
    <property type="project" value="UniProtKB-KW"/>
</dbReference>
<evidence type="ECO:0000256" key="1">
    <source>
        <dbReference type="ARBA" id="ARBA00007692"/>
    </source>
</evidence>
<dbReference type="Gene3D" id="1.25.70.10">
    <property type="entry name" value="Transcription termination factor 3, mitochondrial"/>
    <property type="match status" value="1"/>
</dbReference>
<reference evidence="4" key="1">
    <citation type="submission" date="2023-05" db="EMBL/GenBank/DDBJ databases">
        <title>Nepenthes gracilis genome sequencing.</title>
        <authorList>
            <person name="Fukushima K."/>
        </authorList>
    </citation>
    <scope>NUCLEOTIDE SEQUENCE</scope>
    <source>
        <strain evidence="4">SING2019-196</strain>
    </source>
</reference>
<dbReference type="Pfam" id="PF02536">
    <property type="entry name" value="mTERF"/>
    <property type="match status" value="2"/>
</dbReference>
<dbReference type="SMART" id="SM00733">
    <property type="entry name" value="Mterf"/>
    <property type="match status" value="7"/>
</dbReference>
<evidence type="ECO:0000256" key="2">
    <source>
        <dbReference type="ARBA" id="ARBA00022472"/>
    </source>
</evidence>
<dbReference type="InterPro" id="IPR003690">
    <property type="entry name" value="MTERF"/>
</dbReference>
<protein>
    <submittedName>
        <fullName evidence="4">Uncharacterized protein</fullName>
    </submittedName>
</protein>
<dbReference type="FunFam" id="1.25.70.10:FF:000001">
    <property type="entry name" value="Mitochondrial transcription termination factor-like"/>
    <property type="match status" value="1"/>
</dbReference>
<dbReference type="GO" id="GO:0003676">
    <property type="term" value="F:nucleic acid binding"/>
    <property type="evidence" value="ECO:0007669"/>
    <property type="project" value="InterPro"/>
</dbReference>
<dbReference type="AlphaFoldDB" id="A0AAD3P640"/>
<keyword evidence="2" id="KW-0804">Transcription</keyword>
<comment type="caution">
    <text evidence="4">The sequence shown here is derived from an EMBL/GenBank/DDBJ whole genome shotgun (WGS) entry which is preliminary data.</text>
</comment>
<dbReference type="EMBL" id="BSYO01000002">
    <property type="protein sequence ID" value="GMH00133.1"/>
    <property type="molecule type" value="Genomic_DNA"/>
</dbReference>
<proteinExistence type="inferred from homology"/>
<keyword evidence="2" id="KW-0805">Transcription regulation</keyword>
<keyword evidence="5" id="KW-1185">Reference proteome</keyword>
<comment type="similarity">
    <text evidence="1">Belongs to the mTERF family.</text>
</comment>